<reference evidence="1" key="1">
    <citation type="journal article" date="2021" name="Nat. Commun.">
        <title>Genetic determinants of endophytism in the Arabidopsis root mycobiome.</title>
        <authorList>
            <person name="Mesny F."/>
            <person name="Miyauchi S."/>
            <person name="Thiergart T."/>
            <person name="Pickel B."/>
            <person name="Atanasova L."/>
            <person name="Karlsson M."/>
            <person name="Huettel B."/>
            <person name="Barry K.W."/>
            <person name="Haridas S."/>
            <person name="Chen C."/>
            <person name="Bauer D."/>
            <person name="Andreopoulos W."/>
            <person name="Pangilinan J."/>
            <person name="LaButti K."/>
            <person name="Riley R."/>
            <person name="Lipzen A."/>
            <person name="Clum A."/>
            <person name="Drula E."/>
            <person name="Henrissat B."/>
            <person name="Kohler A."/>
            <person name="Grigoriev I.V."/>
            <person name="Martin F.M."/>
            <person name="Hacquard S."/>
        </authorList>
    </citation>
    <scope>NUCLEOTIDE SEQUENCE</scope>
    <source>
        <strain evidence="1">MPI-SDFR-AT-0120</strain>
    </source>
</reference>
<proteinExistence type="predicted"/>
<dbReference type="Proteomes" id="UP000813461">
    <property type="component" value="Unassembled WGS sequence"/>
</dbReference>
<comment type="caution">
    <text evidence="1">The sequence shown here is derived from an EMBL/GenBank/DDBJ whole genome shotgun (WGS) entry which is preliminary data.</text>
</comment>
<gene>
    <name evidence="1" type="ORF">FB567DRAFT_74095</name>
</gene>
<dbReference type="AlphaFoldDB" id="A0A8K0VXE2"/>
<protein>
    <submittedName>
        <fullName evidence="1">Uncharacterized protein</fullName>
    </submittedName>
</protein>
<keyword evidence="2" id="KW-1185">Reference proteome</keyword>
<dbReference type="EMBL" id="JAGMVJ010000011">
    <property type="protein sequence ID" value="KAH7086573.1"/>
    <property type="molecule type" value="Genomic_DNA"/>
</dbReference>
<organism evidence="1 2">
    <name type="scientific">Paraphoma chrysanthemicola</name>
    <dbReference type="NCBI Taxonomy" id="798071"/>
    <lineage>
        <taxon>Eukaryota</taxon>
        <taxon>Fungi</taxon>
        <taxon>Dikarya</taxon>
        <taxon>Ascomycota</taxon>
        <taxon>Pezizomycotina</taxon>
        <taxon>Dothideomycetes</taxon>
        <taxon>Pleosporomycetidae</taxon>
        <taxon>Pleosporales</taxon>
        <taxon>Pleosporineae</taxon>
        <taxon>Phaeosphaeriaceae</taxon>
        <taxon>Paraphoma</taxon>
    </lineage>
</organism>
<evidence type="ECO:0000313" key="1">
    <source>
        <dbReference type="EMBL" id="KAH7086573.1"/>
    </source>
</evidence>
<name>A0A8K0VXE2_9PLEO</name>
<accession>A0A8K0VXE2</accession>
<sequence length="224" mass="25087">MPRRACSAVPALLHQSCSCRLGARRPGKSMFRGSLIHSQPSPVARLSAHVVQLLRGLQVLFRCRGCGSPAYNPPAQYATMVSWLGDTLCNISEHRAAKRRCPHTPQILWSSFTDICLILEHRSAMKYHIIQAKLRPYSDTSRDGRLSLEPLEAARSTLTSRPFSVSQQGDVHQMFRRTNDSIAGYKHTSITAETSCSSTLRPRTPFITGIKHRQREAYRGFSVP</sequence>
<evidence type="ECO:0000313" key="2">
    <source>
        <dbReference type="Proteomes" id="UP000813461"/>
    </source>
</evidence>